<evidence type="ECO:0000259" key="4">
    <source>
        <dbReference type="Pfam" id="PF25888"/>
    </source>
</evidence>
<feature type="compositionally biased region" description="Basic and acidic residues" evidence="2">
    <location>
        <begin position="421"/>
        <end position="431"/>
    </location>
</feature>
<feature type="domain" description="DnaB/C C-terminal" evidence="3">
    <location>
        <begin position="338"/>
        <end position="405"/>
    </location>
</feature>
<evidence type="ECO:0000256" key="1">
    <source>
        <dbReference type="ARBA" id="ARBA00093462"/>
    </source>
</evidence>
<proteinExistence type="inferred from homology"/>
<dbReference type="Proteomes" id="UP000321157">
    <property type="component" value="Unassembled WGS sequence"/>
</dbReference>
<comment type="caution">
    <text evidence="5">The sequence shown here is derived from an EMBL/GenBank/DDBJ whole genome shotgun (WGS) entry which is preliminary data.</text>
</comment>
<dbReference type="InterPro" id="IPR034829">
    <property type="entry name" value="DnaD-like_sf"/>
</dbReference>
<keyword evidence="6" id="KW-1185">Reference proteome</keyword>
<dbReference type="Pfam" id="PF25888">
    <property type="entry name" value="WHD_DnaB"/>
    <property type="match status" value="1"/>
</dbReference>
<protein>
    <submittedName>
        <fullName evidence="5">Replication initiation and membrane attachment protein</fullName>
    </submittedName>
</protein>
<gene>
    <name evidence="5" type="primary">dnaB_1</name>
    <name evidence="5" type="ORF">ADA01nite_00960</name>
</gene>
<dbReference type="InterPro" id="IPR058660">
    <property type="entry name" value="WHD_DnaB"/>
</dbReference>
<dbReference type="InterPro" id="IPR006343">
    <property type="entry name" value="DnaB/C_C"/>
</dbReference>
<dbReference type="RefSeq" id="WP_146807943.1">
    <property type="nucleotide sequence ID" value="NZ_BJXX01000010.1"/>
</dbReference>
<sequence length="499" mass="57882">MRWQETVPNDPYLIRIKRPISSAEIGYLLHLYQPLMGVMPIALYQTLFHNLSLASFAPVQGLHYGLMVTMSAPLDVIIKARQQLEAIGLLETYQIDSDGEYMFEYVLQPPHAPDVFFRDDTLSIMLLNRVGKEFYRKLRRRFAVAEEQSIPATAKRTRITKAFDEVFCHLSPSEITVEKGTETHQFLQATEEESPLPFFDPKESTVRSYAESRLDFEFLEASLPKVVKRKPVFTKEVKAVLDNLAFTYGIDDETMARLLQEPTVIPEDTIHLAALRRRVKEWYNRENGRVPKISPREEIVFQSDTEAREQEQLLSEAENHARLLESLSPLQLMEYYQHGGKVAPADQKIVEELLEEYQLAPGVVNVLLEYVMLAYDRQLPKDVIYKIAGHWKRNNIQTVQEAKRQARQFYLERKSGRPLFFDKKATSEKKTSARGTSSGKNKRKDEIPPLILEQLERQRKLQEKKQEAPEKEQAVVDPAYEKKRERVKALLKAMEENKQ</sequence>
<evidence type="ECO:0000313" key="6">
    <source>
        <dbReference type="Proteomes" id="UP000321157"/>
    </source>
</evidence>
<evidence type="ECO:0000313" key="5">
    <source>
        <dbReference type="EMBL" id="GEN32636.1"/>
    </source>
</evidence>
<evidence type="ECO:0000259" key="3">
    <source>
        <dbReference type="Pfam" id="PF07261"/>
    </source>
</evidence>
<dbReference type="AlphaFoldDB" id="A0A511V143"/>
<feature type="region of interest" description="Disordered" evidence="2">
    <location>
        <begin position="421"/>
        <end position="479"/>
    </location>
</feature>
<dbReference type="EMBL" id="BJXX01000010">
    <property type="protein sequence ID" value="GEN32636.1"/>
    <property type="molecule type" value="Genomic_DNA"/>
</dbReference>
<feature type="compositionally biased region" description="Basic and acidic residues" evidence="2">
    <location>
        <begin position="454"/>
        <end position="479"/>
    </location>
</feature>
<name>A0A511V143_9BACL</name>
<dbReference type="OrthoDB" id="2082007at2"/>
<comment type="similarity">
    <text evidence="1">Belongs to the DnaB/DnaD family.</text>
</comment>
<dbReference type="Pfam" id="PF07261">
    <property type="entry name" value="DnaB_2"/>
    <property type="match status" value="1"/>
</dbReference>
<reference evidence="5 6" key="1">
    <citation type="submission" date="2019-07" db="EMBL/GenBank/DDBJ databases">
        <title>Whole genome shotgun sequence of Aneurinibacillus danicus NBRC 102444.</title>
        <authorList>
            <person name="Hosoyama A."/>
            <person name="Uohara A."/>
            <person name="Ohji S."/>
            <person name="Ichikawa N."/>
        </authorList>
    </citation>
    <scope>NUCLEOTIDE SEQUENCE [LARGE SCALE GENOMIC DNA]</scope>
    <source>
        <strain evidence="5 6">NBRC 102444</strain>
    </source>
</reference>
<evidence type="ECO:0000256" key="2">
    <source>
        <dbReference type="SAM" id="MobiDB-lite"/>
    </source>
</evidence>
<feature type="domain" description="Replicative helicase loading/DNA remodeling protein DnaB N-terminal winged helix" evidence="4">
    <location>
        <begin position="8"/>
        <end position="173"/>
    </location>
</feature>
<dbReference type="Gene3D" id="1.10.10.630">
    <property type="entry name" value="DnaD domain-like"/>
    <property type="match status" value="1"/>
</dbReference>
<organism evidence="5 6">
    <name type="scientific">Aneurinibacillus danicus</name>
    <dbReference type="NCBI Taxonomy" id="267746"/>
    <lineage>
        <taxon>Bacteria</taxon>
        <taxon>Bacillati</taxon>
        <taxon>Bacillota</taxon>
        <taxon>Bacilli</taxon>
        <taxon>Bacillales</taxon>
        <taxon>Paenibacillaceae</taxon>
        <taxon>Aneurinibacillus group</taxon>
        <taxon>Aneurinibacillus</taxon>
    </lineage>
</organism>
<accession>A0A511V143</accession>